<comment type="caution">
    <text evidence="2">The sequence shown here is derived from an EMBL/GenBank/DDBJ whole genome shotgun (WGS) entry which is preliminary data.</text>
</comment>
<reference evidence="2 3" key="1">
    <citation type="submission" date="2024-04" db="EMBL/GenBank/DDBJ databases">
        <title>Novel species of the genus Ideonella isolated from streams.</title>
        <authorList>
            <person name="Lu H."/>
        </authorList>
    </citation>
    <scope>NUCLEOTIDE SEQUENCE [LARGE SCALE GENOMIC DNA]</scope>
    <source>
        <strain evidence="2 3">DXS22W</strain>
    </source>
</reference>
<feature type="transmembrane region" description="Helical" evidence="1">
    <location>
        <begin position="72"/>
        <end position="95"/>
    </location>
</feature>
<keyword evidence="3" id="KW-1185">Reference proteome</keyword>
<feature type="transmembrane region" description="Helical" evidence="1">
    <location>
        <begin position="48"/>
        <end position="66"/>
    </location>
</feature>
<proteinExistence type="predicted"/>
<dbReference type="EMBL" id="JBBUTH010000008">
    <property type="protein sequence ID" value="MEK8051625.1"/>
    <property type="molecule type" value="Genomic_DNA"/>
</dbReference>
<feature type="transmembrane region" description="Helical" evidence="1">
    <location>
        <begin position="6"/>
        <end position="28"/>
    </location>
</feature>
<accession>A0ABU9CIE4</accession>
<protein>
    <submittedName>
        <fullName evidence="2">DUF2214 family protein</fullName>
    </submittedName>
</protein>
<dbReference type="InterPro" id="IPR018706">
    <property type="entry name" value="DUF2214_membrane"/>
</dbReference>
<gene>
    <name evidence="2" type="ORF">AACH10_15350</name>
</gene>
<name>A0ABU9CIE4_9BURK</name>
<evidence type="ECO:0000256" key="1">
    <source>
        <dbReference type="SAM" id="Phobius"/>
    </source>
</evidence>
<evidence type="ECO:0000313" key="2">
    <source>
        <dbReference type="EMBL" id="MEK8051625.1"/>
    </source>
</evidence>
<organism evidence="2 3">
    <name type="scientific">Pseudaquabacterium inlustre</name>
    <dbReference type="NCBI Taxonomy" id="2984192"/>
    <lineage>
        <taxon>Bacteria</taxon>
        <taxon>Pseudomonadati</taxon>
        <taxon>Pseudomonadota</taxon>
        <taxon>Betaproteobacteria</taxon>
        <taxon>Burkholderiales</taxon>
        <taxon>Sphaerotilaceae</taxon>
        <taxon>Pseudaquabacterium</taxon>
    </lineage>
</organism>
<sequence>MLADTAFAYLHLLAILSWVVFLSSTAALARSEWLNAAALARLGVVDRVAFIAGWLVLATGLARVAASPKGAAWLLAQPLLWAKLALVALMLAAAWHTHAQVRAWLAAHQAGGALPAADAVATLRRRVMRASHLMLVLPLLAVLLARGLFTV</sequence>
<dbReference type="Proteomes" id="UP001365405">
    <property type="component" value="Unassembled WGS sequence"/>
</dbReference>
<dbReference type="Pfam" id="PF09980">
    <property type="entry name" value="DUF2214"/>
    <property type="match status" value="1"/>
</dbReference>
<evidence type="ECO:0000313" key="3">
    <source>
        <dbReference type="Proteomes" id="UP001365405"/>
    </source>
</evidence>
<keyword evidence="1" id="KW-0472">Membrane</keyword>
<feature type="transmembrane region" description="Helical" evidence="1">
    <location>
        <begin position="132"/>
        <end position="149"/>
    </location>
</feature>
<keyword evidence="1" id="KW-0812">Transmembrane</keyword>
<keyword evidence="1" id="KW-1133">Transmembrane helix</keyword>
<dbReference type="RefSeq" id="WP_341411327.1">
    <property type="nucleotide sequence ID" value="NZ_JBBUTH010000008.1"/>
</dbReference>